<comment type="caution">
    <text evidence="3">The sequence shown here is derived from an EMBL/GenBank/DDBJ whole genome shotgun (WGS) entry which is preliminary data.</text>
</comment>
<dbReference type="GO" id="GO:0045053">
    <property type="term" value="P:protein retention in Golgi apparatus"/>
    <property type="evidence" value="ECO:0007669"/>
    <property type="project" value="TreeGrafter"/>
</dbReference>
<evidence type="ECO:0000313" key="4">
    <source>
        <dbReference type="Proteomes" id="UP000604825"/>
    </source>
</evidence>
<reference evidence="3" key="1">
    <citation type="submission" date="2020-10" db="EMBL/GenBank/DDBJ databases">
        <authorList>
            <person name="Han B."/>
            <person name="Lu T."/>
            <person name="Zhao Q."/>
            <person name="Huang X."/>
            <person name="Zhao Y."/>
        </authorList>
    </citation>
    <scope>NUCLEOTIDE SEQUENCE</scope>
</reference>
<feature type="domain" description="Vacuolar protein sorting-associated protein 13 VPS13 adaptor binding" evidence="2">
    <location>
        <begin position="2234"/>
        <end position="2671"/>
    </location>
</feature>
<name>A0A811RIB8_9POAL</name>
<gene>
    <name evidence="3" type="ORF">NCGR_LOCUS52890</name>
</gene>
<evidence type="ECO:0000256" key="1">
    <source>
        <dbReference type="SAM" id="MobiDB-lite"/>
    </source>
</evidence>
<dbReference type="Pfam" id="PF25036">
    <property type="entry name" value="VPS13_VAB"/>
    <property type="match status" value="1"/>
</dbReference>
<proteinExistence type="predicted"/>
<protein>
    <recommendedName>
        <fullName evidence="2">Vacuolar protein sorting-associated protein 13 VPS13 adaptor binding domain-containing protein</fullName>
    </recommendedName>
</protein>
<sequence length="3326" mass="371520">MTSAGRRALHAGRLPQQGRRRDQATSRPEVRASLRRLRLRQPVRQLVLPRHPRGQAPPPPLSPPPANNRRSRGGSRTAEGFWNTLGVLVNSTAASGDPGAADDDDERYMVVGMQTSGGDKIRLVVVVDQRHFFITGYAKGFSSRPRWSFRDGERHRLLPLGSNAADPAELRVEPDLFARARAVARGLQLDVAALNAASGAGQSPSWPATFDRAAAAEVELAASPWAAPAIDAVVRGVDVALTLREPAPRKQRPDYKEWVSKEKKRVLASLDPQGEMLHEMIEGVVHSLENRFASVFSTVLLNCGQVRFDDVMIQVRYLDGSHVFVLRATDLRFGPEPVFRSTLFRGLVGSLLSSRKKNKLSVECAEFEFLMKENDSVDCSASFTGVSASVRLDNLQLSAFGIHVPKACWEISPKFAPSLLVILDIASQKEDYAVRNGRALWKAAAQKVDSSVVRRRFSLSKAVSCAAFWRSYVHVYVMLLTLVGYPSDKIVARNCGGVSRNKKLLDTIRHQWETVVGLEDKIPVEAIARARCAARSKLIASQQLIKQESSKAVLVSSLLKIVTPFLYLWRFLVFIWRSVWATMAPRNKASYPYIFPGSTYDVDMEFHVSVHLGELSVTLLPAVDCFTDTKRSDRRDTQIELASVHLVMKSSCLLYSAGCTTQSFFLVLGELKTCLSSVPKLVQADSSNSPRRSSSFGTAEFTKDTDSRIILWCDSASMSPFSRQQGDGSFYFNDDLSTALIKSNMDELRSNWMIISNAYNESDVIHHEKPSVIFEFKSFLIDPYKSISGYQQFRFTIGRLNLDLDYLCASSTYLLYRQFMHHKQPKELTERSADFSNSGDTYLDSTSGLVDKLRSSNHIIKVAMLDVIPENTLHIVALVAGPSIRLFFDKYNMLQNSKDVYKPLLSQMSSRSCIVFSLAYVECALWPASLSSTPPRANSHTKESHKTFVSAKEPQEHHQLQIESSARNVYPGHVMLDACFIFAGLNLLIDNLEANQQSHICGPLSCSFLISASRNYVYSFFGVRNVISTNLEGRIIGFLAFFCMDELFMVCQLIESMHLEALKSDPGNFKYSRDFIGRLASFYKKGIKGSTMELVEHIAQEDTVDPHLELSVEMQLNLESADISFSASRGLLINPAVFINSFVNYISSSPVFEGIATQELLDVLALGVDFCIKSSSAKVLLNGEYTDFLVSLSGIQCVIFENQPQMSTYNGILQHGCISSGLLHSKNQLIISECVFHISVGSNINLADKKLQHESRSRRISASLGNWYSIKIEFTEVFVGDYRIHSYLSELRQHSKHKISMLIHDDLQVVKCKIQGGLIFVETISLAKLVLCCKVYLWLLVDLSLRATSNLVKDKVAPISAGDYIVTNRYTERGATAVPFVAHVQSEESQLSVIKCLDIELTWLSLTLVVVDKSGTHQGLTFEVDASLQQMNLGMEFLFEVKRLSISTVSSIRKNSREQLRDVPGPRFRSSKSVDLSPQSEIQEYLPFVEADNMCSYDHEAPSSSTSALGSLTGNTSLYFSSHENQILKHFSAYLKIKRKKLDGHSGLEHLCGGWSGSGSLSGLEVAMSLSNVEMISSLLAPVYGIMSSGSTQKKIQSGGTSRQAQLDPMNYTIPDGAIVAIRDLNQQMYVSVKNTGSTYQVVGAYHYSLAGECALFKVKHHKSWRSNTQCISLLSLCAKNNEGKELALSFSRGSDFVEISSDVDKPCSIWSTLPFRVDSSEDDSDDGKPYKVIPRSSYHLVNKKNNYGIAFVDGLLEFVKKPGNPFKVQVFDESIFSDASRLTVNHMNLDNNTYLDVDDDVPFSVRDRLASGASSQHVIINVDKIVFTITHEVSDTDNVFPLVQTCISDIRVVTQIFPSKIRILSSFKVSAQYFIARRNLWEELISPIASYTFFRSRFFTPDLVTKYGKTAVCFFFKLKQVDIFINELSFDILLYLVGKWDLMGPYAVRSSAIFPNSCKIENGSRLALVCHFKDNGDAIIPGQQSTSVFLRHLTFDDNISHDQNVVSICLLKEGVFSTIPISISLHESGIFAWRTRMSPVKDPRTFSGPFIVVKVSQNSEEGLSLSVQPLLRIHNKSDFPLELRFQRPNKVSEEAAFVTVRSGDMVDESTGVFDAMDLSGGPKRALMSLALGNFMLSIRPDISEHSENIGQLASVKWSEDIIGEKTIRISGVIEKLNYNLRKAFNVDSMKSSFSSLSCPVLSNGHHVTDLHFLIHILVRDVPVLPTNGTRVSERSAPVALQFQREIFIYPTVQVYNFLQTDIHVVLTDCQQGNVIEDGFGGIGKQTTIISGSSAYFYVNPTLFNFSVTLISYGSKSKTVNSSDWVKRMQKQTSKAQFLDMQLEFAPGKFHSSLRLLCQEKGLLEVAVFTRYTLHNTNDYTLQCTASHQKPLPVLESGMNSINLPPQHGCILPSMSMSSWFIKSSKLRISLHSEKGSEVIIDLEALSGFTEFFLEIQNNILPHRMAAFGLSLQPVLYNLPVPSQVVLIVPRYVISNESDAAIAVRQCFVEPDLDGLTVEAKQQATLQTCKPGKKGEVNYFDLFVKKHRNVFEDSHIFIQFCPKEPGYSWSGPICVSSIGRFFLKFRRSEGMVADGIKRDPMNAGKLKLFASVDVVQETTSFVLHFTKPPKVTLPYRIENYLTESSIMYFQKDSFDSDVLRPQESEQYAWDDLSSPRKLVVRIVDTPALREIKIDKISPWKPFLKMRQNSRLNLDFLFSDGLNSRKQRFDESFELRVFKIGYEVYADGLTRVLRICEHADNPKIEKIQWPIANVQFRISYVCIHLLDKGQNGENVQLPSTILTARLQHVSSDSVITNRFKHVSVAIHSLNVDEKWEGASFGSILRRNKLQDATLDENILRMVFVLNSTHSSVKQIQYCSIILQPVDLKIDEETLMKLVPYWRASLAPSGTTSTQFYFRHFEVHPIKIIASFRPGGRHTSYSSAQEALRALLHSVIKVPEISNSAVELNGVLLNHALVTFRELLLKCAQHYSWYALRAIYVTKGSSLLPPSFASIFDDSASSVLDVFFDPSDGSLNVPGLTIGMFKFISKNMKSGGFSGTKRYLGDLGKTVKTASSNALFAAVTEISDSVVRGAETNGLNGMVTGFHQGILRLAMEPSVLGQAIMEGGPDRKIKLDHSPGLDELYIEGYLQAMLDVMYKQEYLRVRVIDDQVILKNLPPNSALINEIVDNVKSFLVSKALLKGDSSTVRPLRHLRNEPEWRIAPTVLTLCEHLFVSFAVRVLHREASKAISGVMSRVKKPIVDEGEGDSSSSDGVLCKRNRLWTVGRLAVSGMVAYVDGRLCRHIPNPIARRIVSGFLLSFIENRGNE</sequence>
<dbReference type="EMBL" id="CAJGYO010000015">
    <property type="protein sequence ID" value="CAD6269586.1"/>
    <property type="molecule type" value="Genomic_DNA"/>
</dbReference>
<dbReference type="OrthoDB" id="428159at2759"/>
<dbReference type="Proteomes" id="UP000604825">
    <property type="component" value="Unassembled WGS sequence"/>
</dbReference>
<dbReference type="PANTHER" id="PTHR16166">
    <property type="entry name" value="VACUOLAR PROTEIN SORTING-ASSOCIATED PROTEIN VPS13"/>
    <property type="match status" value="1"/>
</dbReference>
<evidence type="ECO:0000313" key="3">
    <source>
        <dbReference type="EMBL" id="CAD6269586.1"/>
    </source>
</evidence>
<dbReference type="PANTHER" id="PTHR16166:SF130">
    <property type="entry name" value="PROTEIN SORTING-ASSOCIATED PROTEIN, PUTATIVE (DUF1162)-RELATED"/>
    <property type="match status" value="1"/>
</dbReference>
<evidence type="ECO:0000259" key="2">
    <source>
        <dbReference type="Pfam" id="PF25036"/>
    </source>
</evidence>
<organism evidence="3 4">
    <name type="scientific">Miscanthus lutarioriparius</name>
    <dbReference type="NCBI Taxonomy" id="422564"/>
    <lineage>
        <taxon>Eukaryota</taxon>
        <taxon>Viridiplantae</taxon>
        <taxon>Streptophyta</taxon>
        <taxon>Embryophyta</taxon>
        <taxon>Tracheophyta</taxon>
        <taxon>Spermatophyta</taxon>
        <taxon>Magnoliopsida</taxon>
        <taxon>Liliopsida</taxon>
        <taxon>Poales</taxon>
        <taxon>Poaceae</taxon>
        <taxon>PACMAD clade</taxon>
        <taxon>Panicoideae</taxon>
        <taxon>Andropogonodae</taxon>
        <taxon>Andropogoneae</taxon>
        <taxon>Saccharinae</taxon>
        <taxon>Miscanthus</taxon>
    </lineage>
</organism>
<dbReference type="InterPro" id="IPR009543">
    <property type="entry name" value="VPS13_VAB"/>
</dbReference>
<keyword evidence="4" id="KW-1185">Reference proteome</keyword>
<feature type="compositionally biased region" description="Basic and acidic residues" evidence="1">
    <location>
        <begin position="19"/>
        <end position="32"/>
    </location>
</feature>
<dbReference type="GO" id="GO:0006623">
    <property type="term" value="P:protein targeting to vacuole"/>
    <property type="evidence" value="ECO:0007669"/>
    <property type="project" value="TreeGrafter"/>
</dbReference>
<accession>A0A811RIB8</accession>
<feature type="compositionally biased region" description="Pro residues" evidence="1">
    <location>
        <begin position="55"/>
        <end position="66"/>
    </location>
</feature>
<dbReference type="InterPro" id="IPR026847">
    <property type="entry name" value="VPS13"/>
</dbReference>
<feature type="region of interest" description="Disordered" evidence="1">
    <location>
        <begin position="1"/>
        <end position="77"/>
    </location>
</feature>